<feature type="region of interest" description="Disordered" evidence="9">
    <location>
        <begin position="504"/>
        <end position="525"/>
    </location>
</feature>
<evidence type="ECO:0000256" key="10">
    <source>
        <dbReference type="SAM" id="Phobius"/>
    </source>
</evidence>
<dbReference type="EMBL" id="BMNY01000001">
    <property type="protein sequence ID" value="GGM68741.1"/>
    <property type="molecule type" value="Genomic_DNA"/>
</dbReference>
<dbReference type="InterPro" id="IPR036852">
    <property type="entry name" value="Peptidase_S8/S53_dom_sf"/>
</dbReference>
<keyword evidence="6" id="KW-0106">Calcium</keyword>
<keyword evidence="8" id="KW-0175">Coiled coil</keyword>
<dbReference type="CDD" id="cd11377">
    <property type="entry name" value="Pro-peptidase_S53"/>
    <property type="match status" value="1"/>
</dbReference>
<feature type="domain" description="Peptidase S53" evidence="11">
    <location>
        <begin position="296"/>
        <end position="759"/>
    </location>
</feature>
<reference evidence="12" key="2">
    <citation type="submission" date="2022-09" db="EMBL/GenBank/DDBJ databases">
        <authorList>
            <person name="Sun Q."/>
            <person name="Ohkuma M."/>
        </authorList>
    </citation>
    <scope>NUCLEOTIDE SEQUENCE</scope>
    <source>
        <strain evidence="12">JCM 13583</strain>
    </source>
</reference>
<reference evidence="12" key="1">
    <citation type="journal article" date="2014" name="Int. J. Syst. Evol. Microbiol.">
        <title>Complete genome sequence of Corynebacterium casei LMG S-19264T (=DSM 44701T), isolated from a smear-ripened cheese.</title>
        <authorList>
            <consortium name="US DOE Joint Genome Institute (JGI-PGF)"/>
            <person name="Walter F."/>
            <person name="Albersmeier A."/>
            <person name="Kalinowski J."/>
            <person name="Ruckert C."/>
        </authorList>
    </citation>
    <scope>NUCLEOTIDE SEQUENCE</scope>
    <source>
        <strain evidence="12">JCM 13583</strain>
    </source>
</reference>
<sequence>MTRELTKIVVLAIALLMVVSAASLLFAGSHGTVHSNAVNSSGQSFAAVPGTDGFSQASQITGQYSLVPDQAAMNPNAQVSIVISFKPASGFQSFLNNLYNPSSPIYRQYVTAAQLGDMFGLNQQLYSKLAEYFEGYGLTVFPSASRLTMTVSGTVEQMERALNTNIGAFKYSYTSTGLWNPLFGNESAVKGSTTYTPVFYVSTSDISLPSFITQYVSGISGLNGMIAQPDLALPYGISPNMTAVHYQGNITPAGSDVKYIPSLNDIQNITYANYTWMPAAEAQQVLFVSDVGNYQIIYPSTMHMLTGAEYLWNGQDTLNGVPDMGQGITVAVVEVGFPYFPDIAQFSQQVFGNPNQVPDRVTYIGVGISSPLQGYIDGLIWGWTLETELDMEYIAAMAPLAHIDVVAVPNPEFTSFDQAYAFIAQYLTHDANISMIPPGNVVFGALQGATNVSIDSNSYGAPEWEAVFEGSPMYVTIEDTLLSELNAVGVTNFFAAGDEGSNSMAASPSMPSQSPAATSVGGGQTTAADNGVEYPVTNVIVNDTSFFPPVQMYVAQATSLATYTYWSYGGGLGGTFKGEVGGGFGQSVMEQQPWYEAGIDVYEDGALLDPIISGAASFNMTIYGFGTWNLFYGGTSFATPISAAEWALIEEQAMLLPSTNPYMGNINYLLFAVHNAYEANVMGVVNPFVPMQDIGHNFSYGPVNSYSWYLFNLSISQPADPTLPGWYATIFNPVDSGWTFLGGLGMLNAALMSQDLLGRTSQAGYSMLNPSFGLMQVTPSGLEPFHMLTAGQTYTFQIVLANGGVAGSNYRVIAYSGGQTEMITPSQNGTFTYTPSFTQPQINANLTEMGYFYITVAHSPAQVPAWYFQQFGVALPNATGQLELTVTNPEGIAENSSVEVPMFTTGETGFYNTYGLGPGEVMLNGQPVTSAVVSEISVNLSEFVIEDPTVPLASYAPGVTVGHFLTDGRGNFNFWIDALLAENNGPLYTQVVQLVATYRGLTSNVVTVYIEPQAGDFIPSVHLASNNTALVGDITFAGMKYVNYVNVSIGNMSGQYVNVTYPPLFYNSQVGENYSGVSNGVIPIDFTKLPPAGQPINLTMVASGFNDLTLSFSFFGFTFQIVDNQKPIVWEYQITIPNPGMDPEASMVPSHVGLVTGDVNISYSGSWASGSGAVGVLTLSSASGSQVLMRTNELTGTFDWNTSALMDGFYTLTFTVETPTGLSTSSSYLFYVDNEQAKLTSDLNNVEAQYASAIQTIDMLKAALQSSQQANQKLSALLSQANSTVEQLRASVASLESEYNQSVASLKQAQVQLSAYQQEDSQYASEVSLMQSQIAYYQNLTAKQEQQIMSLEGQVAQLQSELSQYQQAQHPGYLTSVDGWVGVAAISASLVALGLGIYFGVERRKR</sequence>
<evidence type="ECO:0000313" key="12">
    <source>
        <dbReference type="EMBL" id="GGM68741.1"/>
    </source>
</evidence>
<dbReference type="Gene3D" id="1.10.287.1490">
    <property type="match status" value="1"/>
</dbReference>
<protein>
    <recommendedName>
        <fullName evidence="11">Peptidase S53 domain-containing protein</fullName>
    </recommendedName>
</protein>
<evidence type="ECO:0000256" key="6">
    <source>
        <dbReference type="ARBA" id="ARBA00022837"/>
    </source>
</evidence>
<dbReference type="PROSITE" id="PS51695">
    <property type="entry name" value="SEDOLISIN"/>
    <property type="match status" value="1"/>
</dbReference>
<dbReference type="Pfam" id="PF09286">
    <property type="entry name" value="Pro-kuma_activ"/>
    <property type="match status" value="1"/>
</dbReference>
<dbReference type="GO" id="GO:0004252">
    <property type="term" value="F:serine-type endopeptidase activity"/>
    <property type="evidence" value="ECO:0007669"/>
    <property type="project" value="InterPro"/>
</dbReference>
<feature type="compositionally biased region" description="Low complexity" evidence="9">
    <location>
        <begin position="504"/>
        <end position="519"/>
    </location>
</feature>
<evidence type="ECO:0000256" key="1">
    <source>
        <dbReference type="ARBA" id="ARBA00001913"/>
    </source>
</evidence>
<keyword evidence="3" id="KW-0479">Metal-binding</keyword>
<dbReference type="InterPro" id="IPR023828">
    <property type="entry name" value="Peptidase_S8_Ser-AS"/>
</dbReference>
<keyword evidence="10" id="KW-0472">Membrane</keyword>
<dbReference type="SUPFAM" id="SSF52743">
    <property type="entry name" value="Subtilisin-like"/>
    <property type="match status" value="1"/>
</dbReference>
<keyword evidence="13" id="KW-1185">Reference proteome</keyword>
<feature type="coiled-coil region" evidence="8">
    <location>
        <begin position="1341"/>
        <end position="1368"/>
    </location>
</feature>
<gene>
    <name evidence="12" type="ORF">GCM10007108_03600</name>
</gene>
<feature type="coiled-coil region" evidence="8">
    <location>
        <begin position="1243"/>
        <end position="1312"/>
    </location>
</feature>
<dbReference type="Gene3D" id="3.40.50.200">
    <property type="entry name" value="Peptidase S8/S53 domain"/>
    <property type="match status" value="1"/>
</dbReference>
<dbReference type="GO" id="GO:0046872">
    <property type="term" value="F:metal ion binding"/>
    <property type="evidence" value="ECO:0007669"/>
    <property type="project" value="UniProtKB-KW"/>
</dbReference>
<dbReference type="SUPFAM" id="SSF54897">
    <property type="entry name" value="Protease propeptides/inhibitors"/>
    <property type="match status" value="1"/>
</dbReference>
<keyword evidence="4" id="KW-0378">Hydrolase</keyword>
<evidence type="ECO:0000256" key="3">
    <source>
        <dbReference type="ARBA" id="ARBA00022723"/>
    </source>
</evidence>
<keyword evidence="7" id="KW-0865">Zymogen</keyword>
<evidence type="ECO:0000256" key="7">
    <source>
        <dbReference type="ARBA" id="ARBA00023145"/>
    </source>
</evidence>
<dbReference type="RefSeq" id="WP_229657433.1">
    <property type="nucleotide sequence ID" value="NZ_BMNY01000001.1"/>
</dbReference>
<keyword evidence="5" id="KW-0720">Serine protease</keyword>
<evidence type="ECO:0000259" key="11">
    <source>
        <dbReference type="PROSITE" id="PS51695"/>
    </source>
</evidence>
<dbReference type="Proteomes" id="UP000632195">
    <property type="component" value="Unassembled WGS sequence"/>
</dbReference>
<keyword evidence="10" id="KW-0812">Transmembrane</keyword>
<dbReference type="InterPro" id="IPR015366">
    <property type="entry name" value="S53_propep"/>
</dbReference>
<evidence type="ECO:0000313" key="13">
    <source>
        <dbReference type="Proteomes" id="UP000632195"/>
    </source>
</evidence>
<feature type="transmembrane region" description="Helical" evidence="10">
    <location>
        <begin position="1379"/>
        <end position="1401"/>
    </location>
</feature>
<dbReference type="GO" id="GO:0008240">
    <property type="term" value="F:tripeptidyl-peptidase activity"/>
    <property type="evidence" value="ECO:0007669"/>
    <property type="project" value="TreeGrafter"/>
</dbReference>
<evidence type="ECO:0000256" key="9">
    <source>
        <dbReference type="SAM" id="MobiDB-lite"/>
    </source>
</evidence>
<comment type="cofactor">
    <cofactor evidence="1">
        <name>Ca(2+)</name>
        <dbReference type="ChEBI" id="CHEBI:29108"/>
    </cofactor>
</comment>
<name>A0AA37F8W0_9ARCH</name>
<proteinExistence type="predicted"/>
<evidence type="ECO:0000256" key="2">
    <source>
        <dbReference type="ARBA" id="ARBA00022670"/>
    </source>
</evidence>
<keyword evidence="10" id="KW-1133">Transmembrane helix</keyword>
<dbReference type="PANTHER" id="PTHR14218:SF15">
    <property type="entry name" value="TRIPEPTIDYL-PEPTIDASE 1"/>
    <property type="match status" value="1"/>
</dbReference>
<dbReference type="PROSITE" id="PS00138">
    <property type="entry name" value="SUBTILASE_SER"/>
    <property type="match status" value="1"/>
</dbReference>
<organism evidence="12 13">
    <name type="scientific">Thermogymnomonas acidicola</name>
    <dbReference type="NCBI Taxonomy" id="399579"/>
    <lineage>
        <taxon>Archaea</taxon>
        <taxon>Methanobacteriati</taxon>
        <taxon>Thermoplasmatota</taxon>
        <taxon>Thermoplasmata</taxon>
        <taxon>Thermoplasmatales</taxon>
        <taxon>Thermogymnomonas</taxon>
    </lineage>
</organism>
<accession>A0AA37F8W0</accession>
<dbReference type="GO" id="GO:0006508">
    <property type="term" value="P:proteolysis"/>
    <property type="evidence" value="ECO:0007669"/>
    <property type="project" value="UniProtKB-KW"/>
</dbReference>
<keyword evidence="2" id="KW-0645">Protease</keyword>
<evidence type="ECO:0000256" key="5">
    <source>
        <dbReference type="ARBA" id="ARBA00022825"/>
    </source>
</evidence>
<evidence type="ECO:0000256" key="4">
    <source>
        <dbReference type="ARBA" id="ARBA00022801"/>
    </source>
</evidence>
<dbReference type="InterPro" id="IPR050819">
    <property type="entry name" value="Tripeptidyl-peptidase_I"/>
</dbReference>
<comment type="caution">
    <text evidence="12">The sequence shown here is derived from an EMBL/GenBank/DDBJ whole genome shotgun (WGS) entry which is preliminary data.</text>
</comment>
<dbReference type="SMART" id="SM00944">
    <property type="entry name" value="Pro-kuma_activ"/>
    <property type="match status" value="1"/>
</dbReference>
<dbReference type="PANTHER" id="PTHR14218">
    <property type="entry name" value="PROTEASE S8 TRIPEPTIDYL PEPTIDASE I CLN2"/>
    <property type="match status" value="1"/>
</dbReference>
<dbReference type="InterPro" id="IPR030400">
    <property type="entry name" value="Sedolisin_dom"/>
</dbReference>
<evidence type="ECO:0000256" key="8">
    <source>
        <dbReference type="SAM" id="Coils"/>
    </source>
</evidence>